<evidence type="ECO:0000256" key="6">
    <source>
        <dbReference type="ARBA" id="ARBA00035243"/>
    </source>
</evidence>
<evidence type="ECO:0000313" key="10">
    <source>
        <dbReference type="Proteomes" id="UP000198651"/>
    </source>
</evidence>
<comment type="function">
    <text evidence="7">One of the primary rRNA binding proteins, it binds directly near the 3'-end of the 23S rRNA, where it nucleates assembly of the 50S subunit.</text>
</comment>
<keyword evidence="5 7" id="KW-0687">Ribonucleoprotein</keyword>
<feature type="region of interest" description="Disordered" evidence="8">
    <location>
        <begin position="133"/>
        <end position="152"/>
    </location>
</feature>
<sequence length="211" mass="22401">MKVGFLMGRKVGMIRIFKEAGESIAVTVIDVSGNRIVSVKNSALSGYSAVQVCFGNARSDRLNRSVRGFYAKVGIEPGIKLKEFRIPEGQEGCYNSGDTLGVGVFSVGSRLSVSGVTRGHGFAGAIKRHNFSSGDKSHGNSLSHNKPGSTGMCQDPGRVFPGKKMPGHMGCARRTVKNLLLFDIDESRNLLFVKGAVPGPKGGLVCVKSIL</sequence>
<dbReference type="FunFam" id="2.40.30.10:FF:000004">
    <property type="entry name" value="50S ribosomal protein L3"/>
    <property type="match status" value="1"/>
</dbReference>
<dbReference type="InterPro" id="IPR019927">
    <property type="entry name" value="Ribosomal_uL3_bac/org-type"/>
</dbReference>
<evidence type="ECO:0000256" key="8">
    <source>
        <dbReference type="SAM" id="MobiDB-lite"/>
    </source>
</evidence>
<dbReference type="NCBIfam" id="TIGR03625">
    <property type="entry name" value="L3_bact"/>
    <property type="match status" value="1"/>
</dbReference>
<dbReference type="Proteomes" id="UP000198651">
    <property type="component" value="Chromosome I"/>
</dbReference>
<dbReference type="PATRIC" id="fig|1561003.3.peg.518"/>
<gene>
    <name evidence="7 9" type="primary">rplC</name>
    <name evidence="9" type="ORF">Ark11_0505</name>
</gene>
<dbReference type="Gene3D" id="2.40.30.10">
    <property type="entry name" value="Translation factors"/>
    <property type="match status" value="1"/>
</dbReference>
<dbReference type="GO" id="GO:0019843">
    <property type="term" value="F:rRNA binding"/>
    <property type="evidence" value="ECO:0007669"/>
    <property type="project" value="UniProtKB-UniRule"/>
</dbReference>
<dbReference type="AlphaFoldDB" id="A0A0S4M524"/>
<evidence type="ECO:0000256" key="1">
    <source>
        <dbReference type="ARBA" id="ARBA00006540"/>
    </source>
</evidence>
<name>A0A0S4M524_9BURK</name>
<keyword evidence="3 7" id="KW-0694">RNA-binding</keyword>
<dbReference type="EMBL" id="LN906597">
    <property type="protein sequence ID" value="CUT17350.1"/>
    <property type="molecule type" value="Genomic_DNA"/>
</dbReference>
<organism evidence="9 10">
    <name type="scientific">Candidatus Ichthyocystis hellenicum</name>
    <dbReference type="NCBI Taxonomy" id="1561003"/>
    <lineage>
        <taxon>Bacteria</taxon>
        <taxon>Pseudomonadati</taxon>
        <taxon>Pseudomonadota</taxon>
        <taxon>Betaproteobacteria</taxon>
        <taxon>Burkholderiales</taxon>
        <taxon>Candidatus Ichthyocystis</taxon>
    </lineage>
</organism>
<reference evidence="10" key="1">
    <citation type="submission" date="2015-11" db="EMBL/GenBank/DDBJ databases">
        <authorList>
            <person name="Seth-Smith H.M.B."/>
        </authorList>
    </citation>
    <scope>NUCLEOTIDE SEQUENCE [LARGE SCALE GENOMIC DNA]</scope>
    <source>
        <strain evidence="10">2013Ark11</strain>
    </source>
</reference>
<dbReference type="InterPro" id="IPR000597">
    <property type="entry name" value="Ribosomal_uL3"/>
</dbReference>
<accession>A0A0S4M524</accession>
<comment type="PTM">
    <text evidence="7">Methylated by PrmB.</text>
</comment>
<dbReference type="RefSeq" id="WP_092342207.1">
    <property type="nucleotide sequence ID" value="NZ_FLSL01000099.1"/>
</dbReference>
<evidence type="ECO:0000256" key="2">
    <source>
        <dbReference type="ARBA" id="ARBA00022730"/>
    </source>
</evidence>
<dbReference type="HAMAP" id="MF_01325_B">
    <property type="entry name" value="Ribosomal_uL3_B"/>
    <property type="match status" value="1"/>
</dbReference>
<dbReference type="PANTHER" id="PTHR11229">
    <property type="entry name" value="50S RIBOSOMAL PROTEIN L3"/>
    <property type="match status" value="1"/>
</dbReference>
<evidence type="ECO:0000256" key="4">
    <source>
        <dbReference type="ARBA" id="ARBA00022980"/>
    </source>
</evidence>
<evidence type="ECO:0000256" key="5">
    <source>
        <dbReference type="ARBA" id="ARBA00023274"/>
    </source>
</evidence>
<evidence type="ECO:0000256" key="3">
    <source>
        <dbReference type="ARBA" id="ARBA00022884"/>
    </source>
</evidence>
<evidence type="ECO:0000256" key="7">
    <source>
        <dbReference type="HAMAP-Rule" id="MF_01325"/>
    </source>
</evidence>
<dbReference type="OrthoDB" id="9806135at2"/>
<proteinExistence type="inferred from homology"/>
<dbReference type="SUPFAM" id="SSF50447">
    <property type="entry name" value="Translation proteins"/>
    <property type="match status" value="1"/>
</dbReference>
<comment type="similarity">
    <text evidence="1 7">Belongs to the universal ribosomal protein uL3 family.</text>
</comment>
<keyword evidence="7" id="KW-0488">Methylation</keyword>
<dbReference type="Pfam" id="PF00297">
    <property type="entry name" value="Ribosomal_L3"/>
    <property type="match status" value="1"/>
</dbReference>
<dbReference type="GO" id="GO:0003735">
    <property type="term" value="F:structural constituent of ribosome"/>
    <property type="evidence" value="ECO:0007669"/>
    <property type="project" value="UniProtKB-UniRule"/>
</dbReference>
<keyword evidence="10" id="KW-1185">Reference proteome</keyword>
<evidence type="ECO:0000313" key="9">
    <source>
        <dbReference type="EMBL" id="CUT17350.1"/>
    </source>
</evidence>
<dbReference type="GO" id="GO:0006412">
    <property type="term" value="P:translation"/>
    <property type="evidence" value="ECO:0007669"/>
    <property type="project" value="UniProtKB-UniRule"/>
</dbReference>
<comment type="subunit">
    <text evidence="7">Part of the 50S ribosomal subunit. Forms a cluster with proteins L14 and L19.</text>
</comment>
<dbReference type="PANTHER" id="PTHR11229:SF16">
    <property type="entry name" value="LARGE RIBOSOMAL SUBUNIT PROTEIN UL3C"/>
    <property type="match status" value="1"/>
</dbReference>
<feature type="modified residue" description="N5-methylglutamine" evidence="7">
    <location>
        <position position="154"/>
    </location>
</feature>
<keyword evidence="2 7" id="KW-0699">rRNA-binding</keyword>
<protein>
    <recommendedName>
        <fullName evidence="6 7">Large ribosomal subunit protein uL3</fullName>
    </recommendedName>
</protein>
<dbReference type="STRING" id="1561003.Ark11_0505"/>
<keyword evidence="4 7" id="KW-0689">Ribosomal protein</keyword>
<dbReference type="InterPro" id="IPR009000">
    <property type="entry name" value="Transl_B-barrel_sf"/>
</dbReference>
<dbReference type="GO" id="GO:0022625">
    <property type="term" value="C:cytosolic large ribosomal subunit"/>
    <property type="evidence" value="ECO:0007669"/>
    <property type="project" value="TreeGrafter"/>
</dbReference>
<dbReference type="Gene3D" id="3.30.160.810">
    <property type="match status" value="1"/>
</dbReference>